<dbReference type="Gene3D" id="3.90.320.10">
    <property type="match status" value="1"/>
</dbReference>
<accession>A0A0U2VEY8</accession>
<dbReference type="AlphaFoldDB" id="A0A0U2VEY8"/>
<evidence type="ECO:0000313" key="4">
    <source>
        <dbReference type="Proteomes" id="UP000060778"/>
    </source>
</evidence>
<dbReference type="Proteomes" id="UP000060778">
    <property type="component" value="Chromosome"/>
</dbReference>
<protein>
    <recommendedName>
        <fullName evidence="2">DUF83 domain-containing protein</fullName>
    </recommendedName>
</protein>
<dbReference type="KEGG" id="iis:EYM_05180"/>
<dbReference type="EMBL" id="CP006867">
    <property type="protein sequence ID" value="ALU12562.1"/>
    <property type="molecule type" value="Genomic_DNA"/>
</dbReference>
<dbReference type="InterPro" id="IPR011604">
    <property type="entry name" value="PDDEXK-like_dom_sf"/>
</dbReference>
<dbReference type="Pfam" id="PF01930">
    <property type="entry name" value="Cas_Cas4"/>
    <property type="match status" value="1"/>
</dbReference>
<dbReference type="InterPro" id="IPR022765">
    <property type="entry name" value="Dna2/Cas4_DUF83"/>
</dbReference>
<reference evidence="3 4" key="1">
    <citation type="submission" date="2013-11" db="EMBL/GenBank/DDBJ databases">
        <title>Comparative genomics of Ignicoccus.</title>
        <authorList>
            <person name="Podar M."/>
        </authorList>
    </citation>
    <scope>NUCLEOTIDE SEQUENCE [LARGE SCALE GENOMIC DNA]</scope>
    <source>
        <strain evidence="3 4">DSM 13165</strain>
    </source>
</reference>
<proteinExistence type="predicted"/>
<evidence type="ECO:0000259" key="2">
    <source>
        <dbReference type="Pfam" id="PF01930"/>
    </source>
</evidence>
<feature type="domain" description="DUF83" evidence="2">
    <location>
        <begin position="5"/>
        <end position="86"/>
    </location>
</feature>
<comment type="cofactor">
    <cofactor evidence="1">
        <name>Mn(2+)</name>
        <dbReference type="ChEBI" id="CHEBI:29035"/>
    </cofactor>
</comment>
<evidence type="ECO:0000256" key="1">
    <source>
        <dbReference type="ARBA" id="ARBA00001936"/>
    </source>
</evidence>
<gene>
    <name evidence="3" type="ORF">EYM_05180</name>
</gene>
<evidence type="ECO:0000313" key="3">
    <source>
        <dbReference type="EMBL" id="ALU12562.1"/>
    </source>
</evidence>
<sequence>MKLKQQPGNSHFAQALFYCILAEETLGKKCEKVFLCYPEKCYERKVTEASKEYLMQIISTMEKDLETLPRVKSKAYCKYCKYSRLCPWSPRN</sequence>
<organism evidence="3 4">
    <name type="scientific">Ignicoccus islandicus DSM 13165</name>
    <dbReference type="NCBI Taxonomy" id="940295"/>
    <lineage>
        <taxon>Archaea</taxon>
        <taxon>Thermoproteota</taxon>
        <taxon>Thermoprotei</taxon>
        <taxon>Desulfurococcales</taxon>
        <taxon>Desulfurococcaceae</taxon>
        <taxon>Ignicoccus</taxon>
    </lineage>
</organism>
<keyword evidence="4" id="KW-1185">Reference proteome</keyword>
<name>A0A0U2VEY8_9CREN</name>